<organism evidence="1 2">
    <name type="scientific">Anaeromyxobacter dehalogenans (strain ATCC BAA-258 / DSM 21875 / 2CP-1)</name>
    <dbReference type="NCBI Taxonomy" id="455488"/>
    <lineage>
        <taxon>Bacteria</taxon>
        <taxon>Pseudomonadati</taxon>
        <taxon>Myxococcota</taxon>
        <taxon>Myxococcia</taxon>
        <taxon>Myxococcales</taxon>
        <taxon>Cystobacterineae</taxon>
        <taxon>Anaeromyxobacteraceae</taxon>
        <taxon>Anaeromyxobacter</taxon>
    </lineage>
</organism>
<evidence type="ECO:0008006" key="3">
    <source>
        <dbReference type="Google" id="ProtNLM"/>
    </source>
</evidence>
<evidence type="ECO:0000313" key="2">
    <source>
        <dbReference type="Proteomes" id="UP000007089"/>
    </source>
</evidence>
<gene>
    <name evidence="1" type="ordered locus">A2cp1_1298</name>
</gene>
<accession>B8JGH1</accession>
<protein>
    <recommendedName>
        <fullName evidence="3">DZANK-type domain-containing protein</fullName>
    </recommendedName>
</protein>
<dbReference type="HOGENOM" id="CLU_2217502_0_0_7"/>
<dbReference type="KEGG" id="acp:A2cp1_1298"/>
<name>B8JGH1_ANAD2</name>
<evidence type="ECO:0000313" key="1">
    <source>
        <dbReference type="EMBL" id="ACL64642.1"/>
    </source>
</evidence>
<proteinExistence type="predicted"/>
<reference evidence="1" key="1">
    <citation type="submission" date="2009-01" db="EMBL/GenBank/DDBJ databases">
        <title>Complete sequence of Anaeromyxobacter dehalogenans 2CP-1.</title>
        <authorList>
            <consortium name="US DOE Joint Genome Institute"/>
            <person name="Lucas S."/>
            <person name="Copeland A."/>
            <person name="Lapidus A."/>
            <person name="Glavina del Rio T."/>
            <person name="Dalin E."/>
            <person name="Tice H."/>
            <person name="Bruce D."/>
            <person name="Goodwin L."/>
            <person name="Pitluck S."/>
            <person name="Saunders E."/>
            <person name="Brettin T."/>
            <person name="Detter J.C."/>
            <person name="Han C."/>
            <person name="Larimer F."/>
            <person name="Land M."/>
            <person name="Hauser L."/>
            <person name="Kyrpides N."/>
            <person name="Ovchinnikova G."/>
            <person name="Beliaev A.S."/>
            <person name="Richardson P."/>
        </authorList>
    </citation>
    <scope>NUCLEOTIDE SEQUENCE</scope>
    <source>
        <strain evidence="1">2CP-1</strain>
    </source>
</reference>
<dbReference type="Proteomes" id="UP000007089">
    <property type="component" value="Chromosome"/>
</dbReference>
<keyword evidence="2" id="KW-1185">Reference proteome</keyword>
<dbReference type="EMBL" id="CP001359">
    <property type="protein sequence ID" value="ACL64642.1"/>
    <property type="molecule type" value="Genomic_DNA"/>
</dbReference>
<dbReference type="AlphaFoldDB" id="B8JGH1"/>
<sequence length="106" mass="12358">MAPPCPNCGCTRQRRELRSYRPDAIDPRLRGVEPDARGFITRCPACGAQGLVDTKECKACGDTFEYVVSAWNCRPRRFCEDPDCRRERHRVTMQRWRVDQARRNGR</sequence>